<reference evidence="1 2" key="1">
    <citation type="submission" date="2018-06" db="EMBL/GenBank/DDBJ databases">
        <title>Comparative genomics reveals the genomic features of Rhizophagus irregularis, R. cerebriforme, R. diaphanum and Gigaspora rosea, and their symbiotic lifestyle signature.</title>
        <authorList>
            <person name="Morin E."/>
            <person name="San Clemente H."/>
            <person name="Chen E.C.H."/>
            <person name="De La Providencia I."/>
            <person name="Hainaut M."/>
            <person name="Kuo A."/>
            <person name="Kohler A."/>
            <person name="Murat C."/>
            <person name="Tang N."/>
            <person name="Roy S."/>
            <person name="Loubradou J."/>
            <person name="Henrissat B."/>
            <person name="Grigoriev I.V."/>
            <person name="Corradi N."/>
            <person name="Roux C."/>
            <person name="Martin F.M."/>
        </authorList>
    </citation>
    <scope>NUCLEOTIDE SEQUENCE [LARGE SCALE GENOMIC DNA]</scope>
    <source>
        <strain evidence="1 2">DAOM 194757</strain>
    </source>
</reference>
<keyword evidence="2" id="KW-1185">Reference proteome</keyword>
<evidence type="ECO:0000313" key="2">
    <source>
        <dbReference type="Proteomes" id="UP000266673"/>
    </source>
</evidence>
<protein>
    <submittedName>
        <fullName evidence="1">Uncharacterized protein</fullName>
    </submittedName>
</protein>
<dbReference type="Proteomes" id="UP000266673">
    <property type="component" value="Unassembled WGS sequence"/>
</dbReference>
<dbReference type="AlphaFoldDB" id="A0A397WA88"/>
<dbReference type="EMBL" id="QKWP01000063">
    <property type="protein sequence ID" value="RIB28526.1"/>
    <property type="molecule type" value="Genomic_DNA"/>
</dbReference>
<proteinExistence type="predicted"/>
<sequence length="102" mass="12238">MWLFTILSENDRLKVLRDFDLNVIFTPERAAKIRELWNGNVNSPGFVYELYRPTNITPYIYALVYHVLEFIDIYKNIELPAFSCYGVEKKNYDHVLHFFKNL</sequence>
<organism evidence="1 2">
    <name type="scientific">Gigaspora rosea</name>
    <dbReference type="NCBI Taxonomy" id="44941"/>
    <lineage>
        <taxon>Eukaryota</taxon>
        <taxon>Fungi</taxon>
        <taxon>Fungi incertae sedis</taxon>
        <taxon>Mucoromycota</taxon>
        <taxon>Glomeromycotina</taxon>
        <taxon>Glomeromycetes</taxon>
        <taxon>Diversisporales</taxon>
        <taxon>Gigasporaceae</taxon>
        <taxon>Gigaspora</taxon>
    </lineage>
</organism>
<accession>A0A397WA88</accession>
<gene>
    <name evidence="1" type="ORF">C2G38_2157755</name>
</gene>
<dbReference type="OrthoDB" id="2406126at2759"/>
<name>A0A397WA88_9GLOM</name>
<dbReference type="STRING" id="44941.A0A397WA88"/>
<comment type="caution">
    <text evidence="1">The sequence shown here is derived from an EMBL/GenBank/DDBJ whole genome shotgun (WGS) entry which is preliminary data.</text>
</comment>
<evidence type="ECO:0000313" key="1">
    <source>
        <dbReference type="EMBL" id="RIB28526.1"/>
    </source>
</evidence>